<accession>A0A1F4VZ06</accession>
<dbReference type="CDD" id="cd06529">
    <property type="entry name" value="S24_LexA-like"/>
    <property type="match status" value="1"/>
</dbReference>
<feature type="domain" description="Peptidase S24/S26A/S26B/S26C" evidence="1">
    <location>
        <begin position="92"/>
        <end position="216"/>
    </location>
</feature>
<dbReference type="Pfam" id="PF00717">
    <property type="entry name" value="Peptidase_S24"/>
    <property type="match status" value="1"/>
</dbReference>
<evidence type="ECO:0000313" key="3">
    <source>
        <dbReference type="Proteomes" id="UP000176614"/>
    </source>
</evidence>
<dbReference type="PANTHER" id="PTHR33516">
    <property type="entry name" value="LEXA REPRESSOR"/>
    <property type="match status" value="1"/>
</dbReference>
<reference evidence="2 3" key="1">
    <citation type="journal article" date="2016" name="Nat. Commun.">
        <title>Thousands of microbial genomes shed light on interconnected biogeochemical processes in an aquifer system.</title>
        <authorList>
            <person name="Anantharaman K."/>
            <person name="Brown C.T."/>
            <person name="Hug L.A."/>
            <person name="Sharon I."/>
            <person name="Castelle C.J."/>
            <person name="Probst A.J."/>
            <person name="Thomas B.C."/>
            <person name="Singh A."/>
            <person name="Wilkins M.J."/>
            <person name="Karaoz U."/>
            <person name="Brodie E.L."/>
            <person name="Williams K.H."/>
            <person name="Hubbard S.S."/>
            <person name="Banfield J.F."/>
        </authorList>
    </citation>
    <scope>NUCLEOTIDE SEQUENCE [LARGE SCALE GENOMIC DNA]</scope>
</reference>
<sequence length="228" mass="25801">MLSKRIYYKYKASNTTMHQIQQKILNFADHLNLKRDGLRQIGRIVGEPHPFKISYHLKRLEENGFIKIDKKTGIIKRTKNTEPQKGLFWAIPVLGEANCGEANIFAEENLEGYIKVSKNIIKIGDGLLAVKASGNSMNKASVNGQNIEDGDYVIVDTKKHPQSNNYILAIIDNCANIKKLLLNSKNKIISLMSESTENHPPIFIHETDKFLINGVVKYIIKKPAVNWS</sequence>
<dbReference type="EMBL" id="MEVT01000019">
    <property type="protein sequence ID" value="OGC62392.1"/>
    <property type="molecule type" value="Genomic_DNA"/>
</dbReference>
<dbReference type="SUPFAM" id="SSF51306">
    <property type="entry name" value="LexA/Signal peptidase"/>
    <property type="match status" value="1"/>
</dbReference>
<dbReference type="InterPro" id="IPR050077">
    <property type="entry name" value="LexA_repressor"/>
</dbReference>
<dbReference type="InterPro" id="IPR036286">
    <property type="entry name" value="LexA/Signal_pep-like_sf"/>
</dbReference>
<name>A0A1F4VZ06_UNCKA</name>
<dbReference type="AlphaFoldDB" id="A0A1F4VZ06"/>
<evidence type="ECO:0000259" key="1">
    <source>
        <dbReference type="Pfam" id="PF00717"/>
    </source>
</evidence>
<dbReference type="Gene3D" id="2.10.109.10">
    <property type="entry name" value="Umud Fragment, subunit A"/>
    <property type="match status" value="1"/>
</dbReference>
<dbReference type="PANTHER" id="PTHR33516:SF2">
    <property type="entry name" value="LEXA REPRESSOR-RELATED"/>
    <property type="match status" value="1"/>
</dbReference>
<dbReference type="Proteomes" id="UP000176614">
    <property type="component" value="Unassembled WGS sequence"/>
</dbReference>
<evidence type="ECO:0000313" key="2">
    <source>
        <dbReference type="EMBL" id="OGC62392.1"/>
    </source>
</evidence>
<protein>
    <recommendedName>
        <fullName evidence="1">Peptidase S24/S26A/S26B/S26C domain-containing protein</fullName>
    </recommendedName>
</protein>
<organism evidence="2 3">
    <name type="scientific">candidate division WWE3 bacterium RIFOXYA2_FULL_46_9</name>
    <dbReference type="NCBI Taxonomy" id="1802636"/>
    <lineage>
        <taxon>Bacteria</taxon>
        <taxon>Katanobacteria</taxon>
    </lineage>
</organism>
<proteinExistence type="predicted"/>
<comment type="caution">
    <text evidence="2">The sequence shown here is derived from an EMBL/GenBank/DDBJ whole genome shotgun (WGS) entry which is preliminary data.</text>
</comment>
<dbReference type="InterPro" id="IPR039418">
    <property type="entry name" value="LexA-like"/>
</dbReference>
<dbReference type="InterPro" id="IPR015927">
    <property type="entry name" value="Peptidase_S24_S26A/B/C"/>
</dbReference>
<gene>
    <name evidence="2" type="ORF">A2264_01950</name>
</gene>